<dbReference type="PROSITE" id="PS50928">
    <property type="entry name" value="ABC_TM1"/>
    <property type="match status" value="1"/>
</dbReference>
<dbReference type="InterPro" id="IPR035906">
    <property type="entry name" value="MetI-like_sf"/>
</dbReference>
<feature type="domain" description="ABC transmembrane type-1" evidence="8">
    <location>
        <begin position="79"/>
        <end position="291"/>
    </location>
</feature>
<keyword evidence="3" id="KW-1003">Cell membrane</keyword>
<feature type="transmembrane region" description="Helical" evidence="7">
    <location>
        <begin position="186"/>
        <end position="210"/>
    </location>
</feature>
<evidence type="ECO:0000256" key="5">
    <source>
        <dbReference type="ARBA" id="ARBA00022989"/>
    </source>
</evidence>
<reference evidence="9 10" key="1">
    <citation type="submission" date="2020-09" db="EMBL/GenBank/DDBJ databases">
        <title>Paenibacillus sp. strain PR3 16S rRNA gene Genome sequencing and assembly.</title>
        <authorList>
            <person name="Kim J."/>
        </authorList>
    </citation>
    <scope>NUCLEOTIDE SEQUENCE [LARGE SCALE GENOMIC DNA]</scope>
    <source>
        <strain evidence="9 10">PR3</strain>
    </source>
</reference>
<organism evidence="9 10">
    <name type="scientific">Paenibacillus terricola</name>
    <dbReference type="NCBI Taxonomy" id="2763503"/>
    <lineage>
        <taxon>Bacteria</taxon>
        <taxon>Bacillati</taxon>
        <taxon>Bacillota</taxon>
        <taxon>Bacilli</taxon>
        <taxon>Bacillales</taxon>
        <taxon>Paenibacillaceae</taxon>
        <taxon>Paenibacillus</taxon>
    </lineage>
</organism>
<proteinExistence type="inferred from homology"/>
<feature type="transmembrane region" description="Helical" evidence="7">
    <location>
        <begin position="83"/>
        <end position="102"/>
    </location>
</feature>
<dbReference type="PANTHER" id="PTHR43744:SF9">
    <property type="entry name" value="POLYGALACTURONAN_RHAMNOGALACTURONAN TRANSPORT SYSTEM PERMEASE PROTEIN YTCP"/>
    <property type="match status" value="1"/>
</dbReference>
<gene>
    <name evidence="9" type="ORF">H8B09_12720</name>
</gene>
<feature type="transmembrane region" description="Helical" evidence="7">
    <location>
        <begin position="20"/>
        <end position="43"/>
    </location>
</feature>
<evidence type="ECO:0000256" key="1">
    <source>
        <dbReference type="ARBA" id="ARBA00004651"/>
    </source>
</evidence>
<keyword evidence="10" id="KW-1185">Reference proteome</keyword>
<dbReference type="EMBL" id="JACXZA010000003">
    <property type="protein sequence ID" value="MBD3919620.1"/>
    <property type="molecule type" value="Genomic_DNA"/>
</dbReference>
<evidence type="ECO:0000313" key="9">
    <source>
        <dbReference type="EMBL" id="MBD3919620.1"/>
    </source>
</evidence>
<keyword evidence="4 7" id="KW-0812">Transmembrane</keyword>
<dbReference type="Pfam" id="PF00528">
    <property type="entry name" value="BPD_transp_1"/>
    <property type="match status" value="1"/>
</dbReference>
<evidence type="ECO:0000256" key="6">
    <source>
        <dbReference type="ARBA" id="ARBA00023136"/>
    </source>
</evidence>
<sequence length="302" mass="33857">MEMIRYRKKTANDMIFDIGVAVLAVLSFLIVAYPLYFICIASISDSTLVATGKVLLFPKGISMFGYKEILGDSRIWTGYRNTIVYTLLGTFVNLLFTLPAAYALSRPEFRARRFLMFMFVITMFFSGGLIPTYLLIKGLHMTNTMWVFIFPFCVNVFNLIITRTFFETSLPKELYEAASIDGCSHFKFFSSVALPLSRAVVSVIALYYLVAHWNDFFTALVYIRDNELQPLQIILRDILLSNQVFEGGAGGGGGGASGGYAQQFADQIKYGVILVSTLPILIVYPFIQKYFEKGVMIGSVKG</sequence>
<dbReference type="PANTHER" id="PTHR43744">
    <property type="entry name" value="ABC TRANSPORTER PERMEASE PROTEIN MG189-RELATED-RELATED"/>
    <property type="match status" value="1"/>
</dbReference>
<feature type="transmembrane region" description="Helical" evidence="7">
    <location>
        <begin position="268"/>
        <end position="287"/>
    </location>
</feature>
<comment type="caution">
    <text evidence="9">The sequence shown here is derived from an EMBL/GenBank/DDBJ whole genome shotgun (WGS) entry which is preliminary data.</text>
</comment>
<name>A0ABR8MXI6_9BACL</name>
<keyword evidence="6 7" id="KW-0472">Membrane</keyword>
<comment type="similarity">
    <text evidence="7">Belongs to the binding-protein-dependent transport system permease family.</text>
</comment>
<keyword evidence="2 7" id="KW-0813">Transport</keyword>
<dbReference type="SUPFAM" id="SSF161098">
    <property type="entry name" value="MetI-like"/>
    <property type="match status" value="1"/>
</dbReference>
<evidence type="ECO:0000256" key="3">
    <source>
        <dbReference type="ARBA" id="ARBA00022475"/>
    </source>
</evidence>
<feature type="transmembrane region" description="Helical" evidence="7">
    <location>
        <begin position="148"/>
        <end position="166"/>
    </location>
</feature>
<dbReference type="Gene3D" id="1.10.3720.10">
    <property type="entry name" value="MetI-like"/>
    <property type="match status" value="1"/>
</dbReference>
<evidence type="ECO:0000313" key="10">
    <source>
        <dbReference type="Proteomes" id="UP000609346"/>
    </source>
</evidence>
<dbReference type="InterPro" id="IPR000515">
    <property type="entry name" value="MetI-like"/>
</dbReference>
<dbReference type="Proteomes" id="UP000609346">
    <property type="component" value="Unassembled WGS sequence"/>
</dbReference>
<evidence type="ECO:0000259" key="8">
    <source>
        <dbReference type="PROSITE" id="PS50928"/>
    </source>
</evidence>
<comment type="subcellular location">
    <subcellularLocation>
        <location evidence="1 7">Cell membrane</location>
        <topology evidence="1 7">Multi-pass membrane protein</topology>
    </subcellularLocation>
</comment>
<keyword evidence="5 7" id="KW-1133">Transmembrane helix</keyword>
<evidence type="ECO:0000256" key="4">
    <source>
        <dbReference type="ARBA" id="ARBA00022692"/>
    </source>
</evidence>
<protein>
    <submittedName>
        <fullName evidence="9">Carbohydrate ABC transporter permease</fullName>
    </submittedName>
</protein>
<accession>A0ABR8MXI6</accession>
<dbReference type="CDD" id="cd06261">
    <property type="entry name" value="TM_PBP2"/>
    <property type="match status" value="1"/>
</dbReference>
<evidence type="ECO:0000256" key="7">
    <source>
        <dbReference type="RuleBase" id="RU363032"/>
    </source>
</evidence>
<evidence type="ECO:0000256" key="2">
    <source>
        <dbReference type="ARBA" id="ARBA00022448"/>
    </source>
</evidence>
<feature type="transmembrane region" description="Helical" evidence="7">
    <location>
        <begin position="114"/>
        <end position="136"/>
    </location>
</feature>